<evidence type="ECO:0000313" key="3">
    <source>
        <dbReference type="Proteomes" id="UP000424462"/>
    </source>
</evidence>
<reference evidence="2 3" key="1">
    <citation type="submission" date="2019-11" db="EMBL/GenBank/DDBJ databases">
        <title>Complete genome sequence of Corynebacterium kalinowskii 1959, a novel Corynebacterium species isolated from soil of a small paddock in Vilsendorf, Germany.</title>
        <authorList>
            <person name="Schaffert L."/>
            <person name="Ruwe M."/>
            <person name="Milse J."/>
            <person name="Hanuschka K."/>
            <person name="Ortseifen V."/>
            <person name="Droste J."/>
            <person name="Brandt D."/>
            <person name="Schlueter L."/>
            <person name="Kutter Y."/>
            <person name="Vinke S."/>
            <person name="Viehoefer P."/>
            <person name="Jacob L."/>
            <person name="Luebke N.-C."/>
            <person name="Schulte-Berndt E."/>
            <person name="Hain C."/>
            <person name="Linder M."/>
            <person name="Schmidt P."/>
            <person name="Wollenschlaeger L."/>
            <person name="Luttermann T."/>
            <person name="Thieme E."/>
            <person name="Hassa J."/>
            <person name="Haak M."/>
            <person name="Wittchen M."/>
            <person name="Mentz A."/>
            <person name="Persicke M."/>
            <person name="Busche T."/>
            <person name="Ruckert C."/>
        </authorList>
    </citation>
    <scope>NUCLEOTIDE SEQUENCE [LARGE SCALE GENOMIC DNA]</scope>
    <source>
        <strain evidence="2 3">2039</strain>
        <plasmid evidence="3">pcoccu</plasmid>
    </source>
</reference>
<sequence>MRTATSRHRLWCTQTASAFLPRLRHGGVRLAQRGHHRHDPTACRTWVQPQPAHGLRLRCLPRIKQPPGHDLSTAGGRVDASLVPGRSCAGTRVSEGCFFGGELCNICLVGDQEAHEVFTGDDVAVVIPLIKGAGGRLLTTMAPTAFEHLLRGHQKTAAHRTHGLLHKKTSNSPPRPTGVPR</sequence>
<gene>
    <name evidence="2" type="ORF">COCCU_14115</name>
</gene>
<feature type="compositionally biased region" description="Basic residues" evidence="1">
    <location>
        <begin position="157"/>
        <end position="169"/>
    </location>
</feature>
<keyword evidence="2" id="KW-0614">Plasmid</keyword>
<name>A0A6B8VX40_9CORY</name>
<geneLocation type="plasmid" evidence="3">
    <name>pcoccu</name>
</geneLocation>
<evidence type="ECO:0000313" key="2">
    <source>
        <dbReference type="EMBL" id="QGU08713.1"/>
    </source>
</evidence>
<protein>
    <submittedName>
        <fullName evidence="2">Uncharacterized protein</fullName>
    </submittedName>
</protein>
<dbReference type="EMBL" id="CP046456">
    <property type="protein sequence ID" value="QGU08713.1"/>
    <property type="molecule type" value="Genomic_DNA"/>
</dbReference>
<organism evidence="2 3">
    <name type="scientific">Corynebacterium occultum</name>
    <dbReference type="NCBI Taxonomy" id="2675219"/>
    <lineage>
        <taxon>Bacteria</taxon>
        <taxon>Bacillati</taxon>
        <taxon>Actinomycetota</taxon>
        <taxon>Actinomycetes</taxon>
        <taxon>Mycobacteriales</taxon>
        <taxon>Corynebacteriaceae</taxon>
        <taxon>Corynebacterium</taxon>
    </lineage>
</organism>
<dbReference type="KEGG" id="cok:COCCU_14115"/>
<accession>A0A6B8VX40</accession>
<dbReference type="AlphaFoldDB" id="A0A6B8VX40"/>
<proteinExistence type="predicted"/>
<dbReference type="Proteomes" id="UP000424462">
    <property type="component" value="Plasmid pCOCCU"/>
</dbReference>
<feature type="region of interest" description="Disordered" evidence="1">
    <location>
        <begin position="157"/>
        <end position="181"/>
    </location>
</feature>
<evidence type="ECO:0000256" key="1">
    <source>
        <dbReference type="SAM" id="MobiDB-lite"/>
    </source>
</evidence>
<keyword evidence="3" id="KW-1185">Reference proteome</keyword>